<protein>
    <submittedName>
        <fullName evidence="1">Uncharacterized protein</fullName>
    </submittedName>
</protein>
<proteinExistence type="predicted"/>
<name>A0A1E3W2E5_9HYPH</name>
<evidence type="ECO:0000313" key="2">
    <source>
        <dbReference type="Proteomes" id="UP000094501"/>
    </source>
</evidence>
<organism evidence="1 2">
    <name type="scientific">Methyloceanibacter methanicus</name>
    <dbReference type="NCBI Taxonomy" id="1774968"/>
    <lineage>
        <taxon>Bacteria</taxon>
        <taxon>Pseudomonadati</taxon>
        <taxon>Pseudomonadota</taxon>
        <taxon>Alphaproteobacteria</taxon>
        <taxon>Hyphomicrobiales</taxon>
        <taxon>Hyphomicrobiaceae</taxon>
        <taxon>Methyloceanibacter</taxon>
    </lineage>
</organism>
<dbReference type="RefSeq" id="WP_069437246.1">
    <property type="nucleotide sequence ID" value="NZ_LPWG01000011.1"/>
</dbReference>
<dbReference type="STRING" id="1774968.AUC68_04745"/>
<reference evidence="1 2" key="1">
    <citation type="journal article" date="2016" name="Environ. Microbiol.">
        <title>New Methyloceanibacter diversity from North Sea sediments includes methanotroph containing solely the soluble methane monooxygenase.</title>
        <authorList>
            <person name="Vekeman B."/>
            <person name="Kerckhof F.M."/>
            <person name="Cremers G."/>
            <person name="de Vos P."/>
            <person name="Vandamme P."/>
            <person name="Boon N."/>
            <person name="Op den Camp H.J."/>
            <person name="Heylen K."/>
        </authorList>
    </citation>
    <scope>NUCLEOTIDE SEQUENCE [LARGE SCALE GENOMIC DNA]</scope>
    <source>
        <strain evidence="1 2">R-67174</strain>
    </source>
</reference>
<dbReference type="EMBL" id="LPWG01000011">
    <property type="protein sequence ID" value="ODR99306.1"/>
    <property type="molecule type" value="Genomic_DNA"/>
</dbReference>
<accession>A0A1E3W2E5</accession>
<dbReference type="Proteomes" id="UP000094501">
    <property type="component" value="Unassembled WGS sequence"/>
</dbReference>
<gene>
    <name evidence="1" type="ORF">AUC68_04745</name>
</gene>
<dbReference type="AlphaFoldDB" id="A0A1E3W2E5"/>
<comment type="caution">
    <text evidence="1">The sequence shown here is derived from an EMBL/GenBank/DDBJ whole genome shotgun (WGS) entry which is preliminary data.</text>
</comment>
<sequence length="68" mass="7904">MRNPALNCYSLDDDVLDAEQREVMELIGERCDFGHWIDDYLIDLDLNHEAPADTIRTVRPVRDGELPF</sequence>
<evidence type="ECO:0000313" key="1">
    <source>
        <dbReference type="EMBL" id="ODR99306.1"/>
    </source>
</evidence>
<keyword evidence="2" id="KW-1185">Reference proteome</keyword>